<accession>A0A0M0LNZ2</accession>
<evidence type="ECO:0000313" key="2">
    <source>
        <dbReference type="Proteomes" id="UP000036867"/>
    </source>
</evidence>
<name>A0A0M0LNZ2_9BACL</name>
<dbReference type="GeneID" id="301136152"/>
<dbReference type="Pfam" id="PF08761">
    <property type="entry name" value="dUTPase_2"/>
    <property type="match status" value="1"/>
</dbReference>
<gene>
    <name evidence="1" type="ORF">AMD00_08535</name>
</gene>
<dbReference type="CDD" id="cd11527">
    <property type="entry name" value="NTP-PPase_dUTPase"/>
    <property type="match status" value="1"/>
</dbReference>
<comment type="caution">
    <text evidence="1">The sequence shown here is derived from an EMBL/GenBank/DDBJ whole genome shotgun (WGS) entry which is preliminary data.</text>
</comment>
<reference evidence="2" key="1">
    <citation type="submission" date="2015-08" db="EMBL/GenBank/DDBJ databases">
        <title>Fjat-10028 dsm 16317.</title>
        <authorList>
            <person name="Liu B."/>
            <person name="Wang J."/>
            <person name="Zhu Y."/>
            <person name="Liu G."/>
            <person name="Chen Q."/>
            <person name="Chen Z."/>
            <person name="Lan J."/>
            <person name="Che J."/>
            <person name="Ge C."/>
            <person name="Shi H."/>
            <person name="Pan Z."/>
            <person name="Liu X."/>
        </authorList>
    </citation>
    <scope>NUCLEOTIDE SEQUENCE [LARGE SCALE GENOMIC DNA]</scope>
    <source>
        <strain evidence="2">DSM 16317</strain>
    </source>
</reference>
<sequence>MNLQKLFTMQQQLDAFIEETQQIIKDVFREKGLALLVELGELANETRCFKFWSTKGPSERSVILEEFVDSIHFLLSLGIMKGFDDLEEWPIANREGDLTDLFIQTEGAVLNFILKSERAQYEEAWMCYGALANALDFTAEDIVRAYVSKNEKNYERQRNGY</sequence>
<dbReference type="SUPFAM" id="SSF101386">
    <property type="entry name" value="all-alpha NTP pyrophosphatases"/>
    <property type="match status" value="1"/>
</dbReference>
<organism evidence="1 2">
    <name type="scientific">Viridibacillus arvi</name>
    <dbReference type="NCBI Taxonomy" id="263475"/>
    <lineage>
        <taxon>Bacteria</taxon>
        <taxon>Bacillati</taxon>
        <taxon>Bacillota</taxon>
        <taxon>Bacilli</taxon>
        <taxon>Bacillales</taxon>
        <taxon>Caryophanaceae</taxon>
        <taxon>Viridibacillus</taxon>
    </lineage>
</organism>
<dbReference type="InterPro" id="IPR016947">
    <property type="entry name" value="UCP030140"/>
</dbReference>
<dbReference type="PIRSF" id="PIRSF030140">
    <property type="entry name" value="UCP030140"/>
    <property type="match status" value="1"/>
</dbReference>
<dbReference type="AlphaFoldDB" id="A0A0M0LNZ2"/>
<dbReference type="RefSeq" id="WP_053416592.1">
    <property type="nucleotide sequence ID" value="NZ_LILB01000001.1"/>
</dbReference>
<evidence type="ECO:0000313" key="1">
    <source>
        <dbReference type="EMBL" id="KOO52428.1"/>
    </source>
</evidence>
<dbReference type="Proteomes" id="UP000036867">
    <property type="component" value="Unassembled WGS sequence"/>
</dbReference>
<dbReference type="Gene3D" id="1.10.4010.10">
    <property type="entry name" value="Type II deoxyuridine triphosphatase"/>
    <property type="match status" value="1"/>
</dbReference>
<dbReference type="OrthoDB" id="5506143at2"/>
<proteinExistence type="predicted"/>
<dbReference type="InterPro" id="IPR014871">
    <property type="entry name" value="dUTPase/dCTP_pyrophosphatase"/>
</dbReference>
<protein>
    <submittedName>
        <fullName evidence="1">dUTPase</fullName>
    </submittedName>
</protein>
<dbReference type="PATRIC" id="fig|263475.3.peg.2164"/>
<keyword evidence="2" id="KW-1185">Reference proteome</keyword>
<dbReference type="STRING" id="263475.AMD00_08535"/>
<dbReference type="EMBL" id="LILB01000001">
    <property type="protein sequence ID" value="KOO52428.1"/>
    <property type="molecule type" value="Genomic_DNA"/>
</dbReference>